<organism evidence="1 2">
    <name type="scientific">Streptomyces indicus</name>
    <dbReference type="NCBI Taxonomy" id="417292"/>
    <lineage>
        <taxon>Bacteria</taxon>
        <taxon>Bacillati</taxon>
        <taxon>Actinomycetota</taxon>
        <taxon>Actinomycetes</taxon>
        <taxon>Kitasatosporales</taxon>
        <taxon>Streptomycetaceae</taxon>
        <taxon>Streptomyces</taxon>
    </lineage>
</organism>
<proteinExistence type="predicted"/>
<sequence>MISESTRDRIAQAVASTAAVDGEIALSVLNYPLPNSRDEAVELAEDVRKDIVRAEWDAAGMRGATYEMRINALNELPVLRAKKRFADLCVAVIDEVDAEDPQLDPVSAYMVAVMSVPKTEIPDAVAMFRAQHLPTGVYDAVVQMADVERGYKRLRPLASVEDQGDREELLAVYAAADKTVSSHAERIGSHLRSLA</sequence>
<dbReference type="Proteomes" id="UP000199155">
    <property type="component" value="Unassembled WGS sequence"/>
</dbReference>
<dbReference type="RefSeq" id="WP_093617615.1">
    <property type="nucleotide sequence ID" value="NZ_FNFF01000025.1"/>
</dbReference>
<dbReference type="STRING" id="417292.SAMN05421806_12588"/>
<evidence type="ECO:0000313" key="2">
    <source>
        <dbReference type="Proteomes" id="UP000199155"/>
    </source>
</evidence>
<evidence type="ECO:0000313" key="1">
    <source>
        <dbReference type="EMBL" id="SDL29104.1"/>
    </source>
</evidence>
<accession>A0A1G9IW88</accession>
<gene>
    <name evidence="1" type="ORF">SAMN05421806_12588</name>
</gene>
<dbReference type="OrthoDB" id="9981079at2"/>
<reference evidence="1 2" key="1">
    <citation type="submission" date="2016-10" db="EMBL/GenBank/DDBJ databases">
        <authorList>
            <person name="de Groot N.N."/>
        </authorList>
    </citation>
    <scope>NUCLEOTIDE SEQUENCE [LARGE SCALE GENOMIC DNA]</scope>
    <source>
        <strain evidence="1 2">CGMCC 4.5727</strain>
    </source>
</reference>
<dbReference type="EMBL" id="FNFF01000025">
    <property type="protein sequence ID" value="SDL29104.1"/>
    <property type="molecule type" value="Genomic_DNA"/>
</dbReference>
<name>A0A1G9IW88_9ACTN</name>
<keyword evidence="2" id="KW-1185">Reference proteome</keyword>
<protein>
    <submittedName>
        <fullName evidence="1">Uncharacterized protein</fullName>
    </submittedName>
</protein>
<dbReference type="AlphaFoldDB" id="A0A1G9IW88"/>